<dbReference type="GO" id="GO:0016810">
    <property type="term" value="F:hydrolase activity, acting on carbon-nitrogen (but not peptide) bonds"/>
    <property type="evidence" value="ECO:0007669"/>
    <property type="project" value="InterPro"/>
</dbReference>
<dbReference type="EMBL" id="UINC01099275">
    <property type="protein sequence ID" value="SVC58412.1"/>
    <property type="molecule type" value="Genomic_DNA"/>
</dbReference>
<reference evidence="2" key="1">
    <citation type="submission" date="2018-05" db="EMBL/GenBank/DDBJ databases">
        <authorList>
            <person name="Lanie J.A."/>
            <person name="Ng W.-L."/>
            <person name="Kazmierczak K.M."/>
            <person name="Andrzejewski T.M."/>
            <person name="Davidsen T.M."/>
            <person name="Wayne K.J."/>
            <person name="Tettelin H."/>
            <person name="Glass J.I."/>
            <person name="Rusch D."/>
            <person name="Podicherti R."/>
            <person name="Tsui H.-C.T."/>
            <person name="Winkler M.E."/>
        </authorList>
    </citation>
    <scope>NUCLEOTIDE SEQUENCE</scope>
</reference>
<dbReference type="AlphaFoldDB" id="A0A382NFD4"/>
<dbReference type="Gene3D" id="3.10.310.70">
    <property type="match status" value="1"/>
</dbReference>
<protein>
    <recommendedName>
        <fullName evidence="1">Amidohydrolase 3 domain-containing protein</fullName>
    </recommendedName>
</protein>
<dbReference type="InterPro" id="IPR013108">
    <property type="entry name" value="Amidohydro_3"/>
</dbReference>
<dbReference type="PANTHER" id="PTHR22642">
    <property type="entry name" value="IMIDAZOLONEPROPIONASE"/>
    <property type="match status" value="1"/>
</dbReference>
<dbReference type="Gene3D" id="3.20.20.140">
    <property type="entry name" value="Metal-dependent hydrolases"/>
    <property type="match status" value="1"/>
</dbReference>
<accession>A0A382NFD4</accession>
<dbReference type="SUPFAM" id="SSF51338">
    <property type="entry name" value="Composite domain of metallo-dependent hydrolases"/>
    <property type="match status" value="1"/>
</dbReference>
<name>A0A382NFD4_9ZZZZ</name>
<proteinExistence type="predicted"/>
<dbReference type="Gene3D" id="2.30.40.10">
    <property type="entry name" value="Urease, subunit C, domain 1"/>
    <property type="match status" value="1"/>
</dbReference>
<gene>
    <name evidence="2" type="ORF">METZ01_LOCUS311266</name>
</gene>
<feature type="domain" description="Amidohydrolase 3" evidence="1">
    <location>
        <begin position="55"/>
        <end position="317"/>
    </location>
</feature>
<sequence length="345" mass="37764">MSSSQNIPTVVLHNGKVLTMADDGVVQQAMAISGESIQAVGSDRDMLALSYPGTEVIDLQGRTAIPGIIDIHAHMDREGLKRACPSLEGLRSIDEILAAVKLLVNQASPGEWVVTMPVGDQPSYLDVPQCLHEGRYPNRWELDRVSPNNPVYIRGIWTPWNVPPSVAVANSLALRFAGIDRDTPSPDSSVTIDKDANGEPTGILMDTARFPSLEFTLMKVVPRFTHSQRVQALEESMGLYNSVGVTGTYEGHGVAPEVLRAYKELWDAGRMTVRSHLVLSPAWKSVKEAAQEMDRWGHSASGAGYGDDMLRISGYYLQYRGGRYTSRARSAELPYTGWAGFAQGY</sequence>
<organism evidence="2">
    <name type="scientific">marine metagenome</name>
    <dbReference type="NCBI Taxonomy" id="408172"/>
    <lineage>
        <taxon>unclassified sequences</taxon>
        <taxon>metagenomes</taxon>
        <taxon>ecological metagenomes</taxon>
    </lineage>
</organism>
<evidence type="ECO:0000259" key="1">
    <source>
        <dbReference type="Pfam" id="PF07969"/>
    </source>
</evidence>
<evidence type="ECO:0000313" key="2">
    <source>
        <dbReference type="EMBL" id="SVC58412.1"/>
    </source>
</evidence>
<dbReference type="InterPro" id="IPR011059">
    <property type="entry name" value="Metal-dep_hydrolase_composite"/>
</dbReference>
<feature type="non-terminal residue" evidence="2">
    <location>
        <position position="345"/>
    </location>
</feature>
<dbReference type="Pfam" id="PF07969">
    <property type="entry name" value="Amidohydro_3"/>
    <property type="match status" value="1"/>
</dbReference>
<dbReference type="PANTHER" id="PTHR22642:SF2">
    <property type="entry name" value="PROTEIN LONG AFTER FAR-RED 3"/>
    <property type="match status" value="1"/>
</dbReference>